<name>A0AAF0U2C6_SOLVR</name>
<proteinExistence type="predicted"/>
<dbReference type="AlphaFoldDB" id="A0AAF0U2C6"/>
<reference evidence="1" key="1">
    <citation type="submission" date="2023-08" db="EMBL/GenBank/DDBJ databases">
        <title>A de novo genome assembly of Solanum verrucosum Schlechtendal, a Mexican diploid species geographically isolated from the other diploid A-genome species in potato relatives.</title>
        <authorList>
            <person name="Hosaka K."/>
        </authorList>
    </citation>
    <scope>NUCLEOTIDE SEQUENCE</scope>
    <source>
        <tissue evidence="1">Young leaves</tissue>
    </source>
</reference>
<protein>
    <submittedName>
        <fullName evidence="1">Uncharacterized protein</fullName>
    </submittedName>
</protein>
<accession>A0AAF0U2C6</accession>
<organism evidence="1 2">
    <name type="scientific">Solanum verrucosum</name>
    <dbReference type="NCBI Taxonomy" id="315347"/>
    <lineage>
        <taxon>Eukaryota</taxon>
        <taxon>Viridiplantae</taxon>
        <taxon>Streptophyta</taxon>
        <taxon>Embryophyta</taxon>
        <taxon>Tracheophyta</taxon>
        <taxon>Spermatophyta</taxon>
        <taxon>Magnoliopsida</taxon>
        <taxon>eudicotyledons</taxon>
        <taxon>Gunneridae</taxon>
        <taxon>Pentapetalae</taxon>
        <taxon>asterids</taxon>
        <taxon>lamiids</taxon>
        <taxon>Solanales</taxon>
        <taxon>Solanaceae</taxon>
        <taxon>Solanoideae</taxon>
        <taxon>Solaneae</taxon>
        <taxon>Solanum</taxon>
    </lineage>
</organism>
<keyword evidence="2" id="KW-1185">Reference proteome</keyword>
<evidence type="ECO:0000313" key="1">
    <source>
        <dbReference type="EMBL" id="WMV37956.1"/>
    </source>
</evidence>
<sequence>MLLMQQGGQVQQTSLFRIAQWQRSYEPVFRSFQLVFCHISHCERTVDCLVQKWDKENSKKPVGYTVPACIYWVLWTKRNARCFEGEVVSAQNSLVSGFLA</sequence>
<dbReference type="EMBL" id="CP133618">
    <property type="protein sequence ID" value="WMV37956.1"/>
    <property type="molecule type" value="Genomic_DNA"/>
</dbReference>
<dbReference type="Proteomes" id="UP001234989">
    <property type="component" value="Chromosome 7"/>
</dbReference>
<evidence type="ECO:0000313" key="2">
    <source>
        <dbReference type="Proteomes" id="UP001234989"/>
    </source>
</evidence>
<gene>
    <name evidence="1" type="ORF">MTR67_031341</name>
</gene>